<comment type="subcellular location">
    <subcellularLocation>
        <location evidence="1">Secreted</location>
    </subcellularLocation>
</comment>
<dbReference type="InterPro" id="IPR033764">
    <property type="entry name" value="Sdr_B"/>
</dbReference>
<evidence type="ECO:0000256" key="5">
    <source>
        <dbReference type="SAM" id="Phobius"/>
    </source>
</evidence>
<proteinExistence type="predicted"/>
<gene>
    <name evidence="8" type="ORF">UO65_4991</name>
</gene>
<dbReference type="GO" id="GO:0005975">
    <property type="term" value="P:carbohydrate metabolic process"/>
    <property type="evidence" value="ECO:0007669"/>
    <property type="project" value="UniProtKB-ARBA"/>
</dbReference>
<comment type="caution">
    <text evidence="8">The sequence shown here is derived from an EMBL/GenBank/DDBJ whole genome shotgun (WGS) entry which is preliminary data.</text>
</comment>
<evidence type="ECO:0000256" key="1">
    <source>
        <dbReference type="ARBA" id="ARBA00004613"/>
    </source>
</evidence>
<keyword evidence="3 6" id="KW-0732">Signal</keyword>
<evidence type="ECO:0000256" key="6">
    <source>
        <dbReference type="SAM" id="SignalP"/>
    </source>
</evidence>
<dbReference type="PATRIC" id="fig|909613.9.peg.4989"/>
<dbReference type="InterPro" id="IPR013783">
    <property type="entry name" value="Ig-like_fold"/>
</dbReference>
<accession>W7ISP1</accession>
<dbReference type="SUPFAM" id="SSF117074">
    <property type="entry name" value="Hypothetical protein PA1324"/>
    <property type="match status" value="1"/>
</dbReference>
<evidence type="ECO:0000256" key="2">
    <source>
        <dbReference type="ARBA" id="ARBA00022525"/>
    </source>
</evidence>
<keyword evidence="5" id="KW-0812">Transmembrane</keyword>
<dbReference type="Proteomes" id="UP000019277">
    <property type="component" value="Unassembled WGS sequence"/>
</dbReference>
<feature type="domain" description="SD-repeat containing protein B" evidence="7">
    <location>
        <begin position="631"/>
        <end position="770"/>
    </location>
</feature>
<evidence type="ECO:0000256" key="3">
    <source>
        <dbReference type="ARBA" id="ARBA00022729"/>
    </source>
</evidence>
<feature type="chain" id="PRO_5039438824" description="SD-repeat containing protein B domain-containing protein" evidence="6">
    <location>
        <begin position="40"/>
        <end position="849"/>
    </location>
</feature>
<dbReference type="eggNOG" id="COG4932">
    <property type="taxonomic scope" value="Bacteria"/>
</dbReference>
<dbReference type="EMBL" id="AYXG01000187">
    <property type="protein sequence ID" value="EWC59752.1"/>
    <property type="molecule type" value="Genomic_DNA"/>
</dbReference>
<organism evidence="8 9">
    <name type="scientific">Actinokineospora spheciospongiae</name>
    <dbReference type="NCBI Taxonomy" id="909613"/>
    <lineage>
        <taxon>Bacteria</taxon>
        <taxon>Bacillati</taxon>
        <taxon>Actinomycetota</taxon>
        <taxon>Actinomycetes</taxon>
        <taxon>Pseudonocardiales</taxon>
        <taxon>Pseudonocardiaceae</taxon>
        <taxon>Actinokineospora</taxon>
    </lineage>
</organism>
<feature type="region of interest" description="Disordered" evidence="4">
    <location>
        <begin position="712"/>
        <end position="813"/>
    </location>
</feature>
<sequence length="849" mass="88787">MRGAGKTRDHRTRTGARRLARVGLSGLLLFGCASGTVVAGGATAAASTTDGTLTVQVLRDFFGTGVINTTMDTPQQGMTVEVTDVAGHSIRASTDATGKVVVPPSAELVGGQYRVDVSIPARYGDHLRAAPASTKPDHFDSFTSFADVRDGEDRSVITGVWNPADHTLPDSRYYVPVQSPAVNRDGSPADPGGRALVAFDQGARGTCPDQVACPTVVNTQAQVGTTWGLAYDRDRKRVFQSAFAKRFTRYGPGGGGAIYATPADGSAPPVLFATVPGAATTEHGAVDMRKDPAFVDVPGKEGLGGLTVTEDGKTLHAVNLLTRELVSFDATAATAPGVAKTVPIPDPGCAAATDWRPFALTAHDAKLYVGGVCSAESTQDRADLKVFVHAYDGSTFTEVLSHGLAYPRGYVIPSRTHPDTNHWNPWNTDPASWDERNREGVFIDPQPELATMAFTRDGSLVLGFRDRFTDVLGAGGFDPRPAVDTPQSAMSGGDITMACAKPGGGFDWEGTGECPNHGTSANNGRQPDGVVEYFHGDFFDPGRSGSGTHQETAQGSVAFIPQQQWVVSTELDPARDVNSNGAGFYDVDTGVGPGHENPTHGYQFVGPRDNGFAKAGGLGDIAYQTANAPVQIGNVVWFDGDHNGVQDPYHEDEVPLEGATVHLLDAEGKQLATTRTDAAGEYYFGGVGATPELTRGARYTVRFDVCTAATDNVPGTPPAEDLRFTLPTAGDDRTRDSNVTPPTTGKLCDGSTPVTAPAEAGGVDHTIDAGVHIPKPDPPTTPPTSGALPTSEVVSPVQPGAPEQPSSRADEDSLAHTGLSALPGLVFLGALAVVAGVALRVVSRRRRTG</sequence>
<evidence type="ECO:0000256" key="4">
    <source>
        <dbReference type="SAM" id="MobiDB-lite"/>
    </source>
</evidence>
<keyword evidence="5" id="KW-0472">Membrane</keyword>
<keyword evidence="9" id="KW-1185">Reference proteome</keyword>
<dbReference type="AlphaFoldDB" id="W7ISP1"/>
<dbReference type="PROSITE" id="PS51257">
    <property type="entry name" value="PROKAR_LIPOPROTEIN"/>
    <property type="match status" value="1"/>
</dbReference>
<feature type="transmembrane region" description="Helical" evidence="5">
    <location>
        <begin position="821"/>
        <end position="842"/>
    </location>
</feature>
<keyword evidence="2" id="KW-0964">Secreted</keyword>
<reference evidence="8 9" key="1">
    <citation type="journal article" date="2014" name="Genome Announc.">
        <title>Draft Genome Sequence of the Antitrypanosomally Active Sponge-Associated Bacterium Actinokineospora sp. Strain EG49.</title>
        <authorList>
            <person name="Harjes J."/>
            <person name="Ryu T."/>
            <person name="Abdelmohsen U.R."/>
            <person name="Moitinho-Silva L."/>
            <person name="Horn H."/>
            <person name="Ravasi T."/>
            <person name="Hentschel U."/>
        </authorList>
    </citation>
    <scope>NUCLEOTIDE SEQUENCE [LARGE SCALE GENOMIC DNA]</scope>
    <source>
        <strain evidence="8 9">EG49</strain>
    </source>
</reference>
<protein>
    <recommendedName>
        <fullName evidence="7">SD-repeat containing protein B domain-containing protein</fullName>
    </recommendedName>
</protein>
<dbReference type="STRING" id="909613.UO65_4991"/>
<dbReference type="Gene3D" id="2.60.40.10">
    <property type="entry name" value="Immunoglobulins"/>
    <property type="match status" value="1"/>
</dbReference>
<feature type="signal peptide" evidence="6">
    <location>
        <begin position="1"/>
        <end position="39"/>
    </location>
</feature>
<keyword evidence="5" id="KW-1133">Transmembrane helix</keyword>
<evidence type="ECO:0000313" key="9">
    <source>
        <dbReference type="Proteomes" id="UP000019277"/>
    </source>
</evidence>
<name>W7ISP1_9PSEU</name>
<evidence type="ECO:0000259" key="7">
    <source>
        <dbReference type="Pfam" id="PF17210"/>
    </source>
</evidence>
<dbReference type="Pfam" id="PF17210">
    <property type="entry name" value="SdrD_B"/>
    <property type="match status" value="1"/>
</dbReference>
<dbReference type="GO" id="GO:0005576">
    <property type="term" value="C:extracellular region"/>
    <property type="evidence" value="ECO:0007669"/>
    <property type="project" value="UniProtKB-SubCell"/>
</dbReference>
<evidence type="ECO:0000313" key="8">
    <source>
        <dbReference type="EMBL" id="EWC59752.1"/>
    </source>
</evidence>